<dbReference type="RefSeq" id="WP_242655758.1">
    <property type="nucleotide sequence ID" value="NZ_FRAG01000023.1"/>
</dbReference>
<dbReference type="Proteomes" id="UP000184465">
    <property type="component" value="Unassembled WGS sequence"/>
</dbReference>
<proteinExistence type="predicted"/>
<protein>
    <recommendedName>
        <fullName evidence="3">Transposase DDE domain-containing protein</fullName>
    </recommendedName>
</protein>
<sequence length="204" mass="23980">MELFESTKKCCDTCLSRVQRDGITHYFHRAVVCATVGSDPHIILGQEMLKPKNDSSEKDEGEITGSKRLIRKLYKQYHHFADIIVADVLYCKSTWIKEVLSIGMDVVVRVKDERFHIVKDALGLFKCRKADKEWIIKEKCNEYRKIKAWDEDNFEMFDSDIKVRFIKFVDEIHTGDKVEVKEGWIVTTDKNITVETLYKIMHKR</sequence>
<dbReference type="EMBL" id="FRAG01000023">
    <property type="protein sequence ID" value="SHK05397.1"/>
    <property type="molecule type" value="Genomic_DNA"/>
</dbReference>
<organism evidence="1 2">
    <name type="scientific">Paramaledivibacter caminithermalis (strain DSM 15212 / CIP 107654 / DViRD3)</name>
    <name type="common">Clostridium caminithermale</name>
    <dbReference type="NCBI Taxonomy" id="1121301"/>
    <lineage>
        <taxon>Bacteria</taxon>
        <taxon>Bacillati</taxon>
        <taxon>Bacillota</taxon>
        <taxon>Clostridia</taxon>
        <taxon>Peptostreptococcales</taxon>
        <taxon>Caminicellaceae</taxon>
        <taxon>Paramaledivibacter</taxon>
    </lineage>
</organism>
<evidence type="ECO:0000313" key="1">
    <source>
        <dbReference type="EMBL" id="SHK05397.1"/>
    </source>
</evidence>
<keyword evidence="2" id="KW-1185">Reference proteome</keyword>
<evidence type="ECO:0008006" key="3">
    <source>
        <dbReference type="Google" id="ProtNLM"/>
    </source>
</evidence>
<accession>A0A1M6PBV2</accession>
<dbReference type="AlphaFoldDB" id="A0A1M6PBV2"/>
<name>A0A1M6PBV2_PARC5</name>
<evidence type="ECO:0000313" key="2">
    <source>
        <dbReference type="Proteomes" id="UP000184465"/>
    </source>
</evidence>
<gene>
    <name evidence="1" type="ORF">SAMN02745912_02086</name>
</gene>
<reference evidence="2" key="1">
    <citation type="submission" date="2016-11" db="EMBL/GenBank/DDBJ databases">
        <authorList>
            <person name="Varghese N."/>
            <person name="Submissions S."/>
        </authorList>
    </citation>
    <scope>NUCLEOTIDE SEQUENCE [LARGE SCALE GENOMIC DNA]</scope>
    <source>
        <strain evidence="2">DSM 15212 / CIP 107654 / DViRD3</strain>
    </source>
</reference>